<dbReference type="EMBL" id="JBGBPQ010000006">
    <property type="protein sequence ID" value="KAL1522779.1"/>
    <property type="molecule type" value="Genomic_DNA"/>
</dbReference>
<evidence type="ECO:0000313" key="3">
    <source>
        <dbReference type="EMBL" id="KAL1522779.1"/>
    </source>
</evidence>
<comment type="caution">
    <text evidence="3">The sequence shown here is derived from an EMBL/GenBank/DDBJ whole genome shotgun (WGS) entry which is preliminary data.</text>
</comment>
<evidence type="ECO:0000256" key="1">
    <source>
        <dbReference type="SAM" id="Coils"/>
    </source>
</evidence>
<reference evidence="3 4" key="1">
    <citation type="journal article" date="2024" name="Science">
        <title>Giant polyketide synthase enzymes in the biosynthesis of giant marine polyether toxins.</title>
        <authorList>
            <person name="Fallon T.R."/>
            <person name="Shende V.V."/>
            <person name="Wierzbicki I.H."/>
            <person name="Pendleton A.L."/>
            <person name="Watervoot N.F."/>
            <person name="Auber R.P."/>
            <person name="Gonzalez D.J."/>
            <person name="Wisecaver J.H."/>
            <person name="Moore B.S."/>
        </authorList>
    </citation>
    <scope>NUCLEOTIDE SEQUENCE [LARGE SCALE GENOMIC DNA]</scope>
    <source>
        <strain evidence="3 4">12B1</strain>
    </source>
</reference>
<sequence>MHSELQMSRARADDISTTKGAEKRLAQQTARREMDLLVRREYEERVALQAAAFRSELDGLTRQLEEALRGQRQQESDHRELLRSMKVDFFAKLKTKDETIDQLRSDIRSLESSCAEHATAVAYEKSRAMSVERQVQMKLHMERLEVQLACVLTEVRQAEYERKVHDIESQEALKLAAQSARESMSLRRELDQLKLDYNEATGKIEELKAEKEQESASFAIARTGFVHAAQRKHMKALDAVVEHHRNEKQKQQEELRQLEEEMQEKHRQELSAVADATRKEVAEVRMLEEQRRAETQEHVQAQMFDTFAAKEQSIKDKYEQALSAERESHAAALLQMHLQFDARAQQEIEQAKSATQTALSGMLEERLKDLKIQLELSSRRYQVKTAELDWIISKVQVIDEQMLNLTHTLPALLRASFDRIHDLEGVVQQQNLRVSDLERALQESEHRALSAETEMKRAMLFADGREHVLHSMMRNEFRTLEKDVNMACQWHLRAHALKEELEEALVRQNALQRKVREDETKAAAELNEARLAFAAEQSRLEYALEDAQKDKQLLKNRYEMTEAEGKRTHANLEEIRHTLTEKEIEFKYFQREFRVRTLCLKAELRREDDGRKQAERMENARMRKLLSAASTPEKVLARELGNVDSQLVRMERKASQRVVTMGSELSWHRQEILKARNQVDEMRGRAEAAEMEASHSEDKFARLKAKHDELVGRYNRDVKEYEAKTELQMTTLQITNDTLSAALAAERELRGDDKSTIEGLTSNVEALKRELHTSRLEADDMQLKLETALVRVNDEHHAAEVQLKQRLESLQPRFTAVQGDLHILLENAQSVVDALDEHDSKWQSLVSCKEQQYDMLLLDIDALQLRHDWLLTRWAAREPREEDVRMISALQDELSRQMHMTAQSVQSARQYKEALRSNDKAYTHIFGMGATLPGPWASSMRSVIVVKGMNVGRIQLPHD</sequence>
<name>A0AB34JLF1_PRYPA</name>
<keyword evidence="1" id="KW-0175">Coiled coil</keyword>
<protein>
    <submittedName>
        <fullName evidence="3">Uncharacterized protein</fullName>
    </submittedName>
</protein>
<feature type="coiled-coil region" evidence="1">
    <location>
        <begin position="420"/>
        <end position="454"/>
    </location>
</feature>
<feature type="coiled-coil region" evidence="1">
    <location>
        <begin position="757"/>
        <end position="784"/>
    </location>
</feature>
<feature type="region of interest" description="Disordered" evidence="2">
    <location>
        <begin position="1"/>
        <end position="27"/>
    </location>
</feature>
<organism evidence="3 4">
    <name type="scientific">Prymnesium parvum</name>
    <name type="common">Toxic golden alga</name>
    <dbReference type="NCBI Taxonomy" id="97485"/>
    <lineage>
        <taxon>Eukaryota</taxon>
        <taxon>Haptista</taxon>
        <taxon>Haptophyta</taxon>
        <taxon>Prymnesiophyceae</taxon>
        <taxon>Prymnesiales</taxon>
        <taxon>Prymnesiaceae</taxon>
        <taxon>Prymnesium</taxon>
    </lineage>
</organism>
<accession>A0AB34JLF1</accession>
<dbReference type="Proteomes" id="UP001515480">
    <property type="component" value="Unassembled WGS sequence"/>
</dbReference>
<gene>
    <name evidence="3" type="ORF">AB1Y20_017751</name>
</gene>
<evidence type="ECO:0000313" key="4">
    <source>
        <dbReference type="Proteomes" id="UP001515480"/>
    </source>
</evidence>
<feature type="coiled-coil region" evidence="1">
    <location>
        <begin position="672"/>
        <end position="706"/>
    </location>
</feature>
<proteinExistence type="predicted"/>
<dbReference type="AlphaFoldDB" id="A0AB34JLF1"/>
<keyword evidence="4" id="KW-1185">Reference proteome</keyword>
<feature type="coiled-coil region" evidence="1">
    <location>
        <begin position="494"/>
        <end position="564"/>
    </location>
</feature>
<feature type="compositionally biased region" description="Basic and acidic residues" evidence="2">
    <location>
        <begin position="10"/>
        <end position="27"/>
    </location>
</feature>
<evidence type="ECO:0000256" key="2">
    <source>
        <dbReference type="SAM" id="MobiDB-lite"/>
    </source>
</evidence>
<feature type="coiled-coil region" evidence="1">
    <location>
        <begin position="141"/>
        <end position="268"/>
    </location>
</feature>